<gene>
    <name evidence="2" type="ORF">DICSQDRAFT_87785</name>
</gene>
<feature type="compositionally biased region" description="Pro residues" evidence="1">
    <location>
        <begin position="407"/>
        <end position="443"/>
    </location>
</feature>
<feature type="compositionally biased region" description="Basic and acidic residues" evidence="1">
    <location>
        <begin position="480"/>
        <end position="511"/>
    </location>
</feature>
<dbReference type="OrthoDB" id="3357341at2759"/>
<feature type="compositionally biased region" description="Low complexity" evidence="1">
    <location>
        <begin position="183"/>
        <end position="201"/>
    </location>
</feature>
<feature type="compositionally biased region" description="Low complexity" evidence="1">
    <location>
        <begin position="589"/>
        <end position="607"/>
    </location>
</feature>
<dbReference type="KEGG" id="dsq:DICSQDRAFT_87785"/>
<dbReference type="HOGENOM" id="CLU_024142_0_0_1"/>
<name>R7T057_DICSQ</name>
<dbReference type="OMA" id="KWGFKWE"/>
<dbReference type="Proteomes" id="UP000053319">
    <property type="component" value="Unassembled WGS sequence"/>
</dbReference>
<feature type="compositionally biased region" description="Polar residues" evidence="1">
    <location>
        <begin position="387"/>
        <end position="400"/>
    </location>
</feature>
<evidence type="ECO:0000256" key="1">
    <source>
        <dbReference type="SAM" id="MobiDB-lite"/>
    </source>
</evidence>
<sequence length="647" mass="71118">MSYDLFSLNFVPRQEDRTIIDLVDPKGLSYYTKRRVLTTEYKIEVYDTLSESLLASVSAPSASSKHKTLQLHNPDSVVELKSTGVLTFKWSFKWEDHEFEWKREECYILRKPDPAVLVAQTKEPPGKLQTRNVQILDYNINRFDINDRKGLEIVILTALLTFSDLNEAAHSGSLPTPTPVPASTPAAAAAPPVLSPTATSPPTSIAAPNVLAAIGTAPRLTSTAAPDGNAEAPAVPPRPAPRTGVERVAEMHALRNALGEGDVNEVSVWEECDVNDYAQYAEQLLNDEAMLFISIRSASQLQVPKVLKVVEETKRLRYKAGIAEEEELHQYVIYETEKRKGPRRINLNDPDPKKGKIPDADKYAPPTSLTIHLSKIDMPELQPKPNPATQRRASESNTTIVRAPSPQFAPPPSHPAVRPPSPPPPFMPPSYPVYHPPSPPAAPTPLAASSLPNLRSPSPPKPPAPSHRGVLPPMPVAIRELTDKERKKAEKERQRLEKEREKAAKEREKFEKKKGRRQSSAYTHVPPPPPTNMFTRPYPSPSPSPQPHPYHTPAHMVHPYQPSPSPSQLNNPGIYGAPPPNAPSPRPRPVSMAYNSSSSGVNSPSAYQPSYLSPMGSGGSRPQSVYGSRDKDGKGPVSGLLHMWSKD</sequence>
<dbReference type="GeneID" id="18844731"/>
<dbReference type="RefSeq" id="XP_007366736.1">
    <property type="nucleotide sequence ID" value="XM_007366674.1"/>
</dbReference>
<feature type="compositionally biased region" description="Basic and acidic residues" evidence="1">
    <location>
        <begin position="350"/>
        <end position="362"/>
    </location>
</feature>
<feature type="compositionally biased region" description="Pro residues" evidence="1">
    <location>
        <begin position="538"/>
        <end position="550"/>
    </location>
</feature>
<reference evidence="2 3" key="1">
    <citation type="journal article" date="2012" name="Science">
        <title>The Paleozoic origin of enzymatic lignin decomposition reconstructed from 31 fungal genomes.</title>
        <authorList>
            <person name="Floudas D."/>
            <person name="Binder M."/>
            <person name="Riley R."/>
            <person name="Barry K."/>
            <person name="Blanchette R.A."/>
            <person name="Henrissat B."/>
            <person name="Martinez A.T."/>
            <person name="Otillar R."/>
            <person name="Spatafora J.W."/>
            <person name="Yadav J.S."/>
            <person name="Aerts A."/>
            <person name="Benoit I."/>
            <person name="Boyd A."/>
            <person name="Carlson A."/>
            <person name="Copeland A."/>
            <person name="Coutinho P.M."/>
            <person name="de Vries R.P."/>
            <person name="Ferreira P."/>
            <person name="Findley K."/>
            <person name="Foster B."/>
            <person name="Gaskell J."/>
            <person name="Glotzer D."/>
            <person name="Gorecki P."/>
            <person name="Heitman J."/>
            <person name="Hesse C."/>
            <person name="Hori C."/>
            <person name="Igarashi K."/>
            <person name="Jurgens J.A."/>
            <person name="Kallen N."/>
            <person name="Kersten P."/>
            <person name="Kohler A."/>
            <person name="Kuees U."/>
            <person name="Kumar T.K.A."/>
            <person name="Kuo A."/>
            <person name="LaButti K."/>
            <person name="Larrondo L.F."/>
            <person name="Lindquist E."/>
            <person name="Ling A."/>
            <person name="Lombard V."/>
            <person name="Lucas S."/>
            <person name="Lundell T."/>
            <person name="Martin R."/>
            <person name="McLaughlin D.J."/>
            <person name="Morgenstern I."/>
            <person name="Morin E."/>
            <person name="Murat C."/>
            <person name="Nagy L.G."/>
            <person name="Nolan M."/>
            <person name="Ohm R.A."/>
            <person name="Patyshakuliyeva A."/>
            <person name="Rokas A."/>
            <person name="Ruiz-Duenas F.J."/>
            <person name="Sabat G."/>
            <person name="Salamov A."/>
            <person name="Samejima M."/>
            <person name="Schmutz J."/>
            <person name="Slot J.C."/>
            <person name="St John F."/>
            <person name="Stenlid J."/>
            <person name="Sun H."/>
            <person name="Sun S."/>
            <person name="Syed K."/>
            <person name="Tsang A."/>
            <person name="Wiebenga A."/>
            <person name="Young D."/>
            <person name="Pisabarro A."/>
            <person name="Eastwood D.C."/>
            <person name="Martin F."/>
            <person name="Cullen D."/>
            <person name="Grigoriev I.V."/>
            <person name="Hibbett D.S."/>
        </authorList>
    </citation>
    <scope>NUCLEOTIDE SEQUENCE [LARGE SCALE GENOMIC DNA]</scope>
    <source>
        <strain evidence="2 3">LYAD-421 SS1</strain>
    </source>
</reference>
<protein>
    <submittedName>
        <fullName evidence="2">Uncharacterized protein</fullName>
    </submittedName>
</protein>
<feature type="region of interest" description="Disordered" evidence="1">
    <location>
        <begin position="220"/>
        <end position="242"/>
    </location>
</feature>
<evidence type="ECO:0000313" key="3">
    <source>
        <dbReference type="Proteomes" id="UP000053319"/>
    </source>
</evidence>
<feature type="region of interest" description="Disordered" evidence="1">
    <location>
        <begin position="342"/>
        <end position="647"/>
    </location>
</feature>
<feature type="compositionally biased region" description="Pro residues" evidence="1">
    <location>
        <begin position="577"/>
        <end position="588"/>
    </location>
</feature>
<dbReference type="PRINTS" id="PR01217">
    <property type="entry name" value="PRICHEXTENSN"/>
</dbReference>
<accession>R7T057</accession>
<feature type="region of interest" description="Disordered" evidence="1">
    <location>
        <begin position="170"/>
        <end position="201"/>
    </location>
</feature>
<evidence type="ECO:0000313" key="2">
    <source>
        <dbReference type="EMBL" id="EJF60597.1"/>
    </source>
</evidence>
<dbReference type="AlphaFoldDB" id="R7T057"/>
<feature type="compositionally biased region" description="Low complexity" evidence="1">
    <location>
        <begin position="444"/>
        <end position="456"/>
    </location>
</feature>
<dbReference type="EMBL" id="JH719415">
    <property type="protein sequence ID" value="EJF60597.1"/>
    <property type="molecule type" value="Genomic_DNA"/>
</dbReference>
<proteinExistence type="predicted"/>
<organism evidence="2 3">
    <name type="scientific">Dichomitus squalens (strain LYAD-421)</name>
    <name type="common">Western red white-rot fungus</name>
    <dbReference type="NCBI Taxonomy" id="732165"/>
    <lineage>
        <taxon>Eukaryota</taxon>
        <taxon>Fungi</taxon>
        <taxon>Dikarya</taxon>
        <taxon>Basidiomycota</taxon>
        <taxon>Agaricomycotina</taxon>
        <taxon>Agaricomycetes</taxon>
        <taxon>Polyporales</taxon>
        <taxon>Polyporaceae</taxon>
        <taxon>Dichomitus</taxon>
    </lineage>
</organism>